<keyword evidence="3" id="KW-1185">Reference proteome</keyword>
<dbReference type="CDD" id="cd16913">
    <property type="entry name" value="YkuD_like"/>
    <property type="match status" value="1"/>
</dbReference>
<organism evidence="2 3">
    <name type="scientific">Roseomonas elaeocarpi</name>
    <dbReference type="NCBI Taxonomy" id="907779"/>
    <lineage>
        <taxon>Bacteria</taxon>
        <taxon>Pseudomonadati</taxon>
        <taxon>Pseudomonadota</taxon>
        <taxon>Alphaproteobacteria</taxon>
        <taxon>Acetobacterales</taxon>
        <taxon>Roseomonadaceae</taxon>
        <taxon>Roseomonas</taxon>
    </lineage>
</organism>
<feature type="chain" id="PRO_5045455223" evidence="1">
    <location>
        <begin position="30"/>
        <end position="332"/>
    </location>
</feature>
<gene>
    <name evidence="2" type="ORF">ACFFGY_09840</name>
</gene>
<dbReference type="EMBL" id="JBHLUN010000006">
    <property type="protein sequence ID" value="MFC0408549.1"/>
    <property type="molecule type" value="Genomic_DNA"/>
</dbReference>
<name>A0ABV6JS63_9PROT</name>
<evidence type="ECO:0000313" key="3">
    <source>
        <dbReference type="Proteomes" id="UP001589865"/>
    </source>
</evidence>
<keyword evidence="1" id="KW-0732">Signal</keyword>
<evidence type="ECO:0000256" key="1">
    <source>
        <dbReference type="SAM" id="SignalP"/>
    </source>
</evidence>
<dbReference type="GO" id="GO:0016740">
    <property type="term" value="F:transferase activity"/>
    <property type="evidence" value="ECO:0007669"/>
    <property type="project" value="UniProtKB-KW"/>
</dbReference>
<accession>A0ABV6JS63</accession>
<evidence type="ECO:0000313" key="2">
    <source>
        <dbReference type="EMBL" id="MFC0408549.1"/>
    </source>
</evidence>
<dbReference type="InterPro" id="IPR005490">
    <property type="entry name" value="LD_TPept_cat_dom"/>
</dbReference>
<feature type="signal peptide" evidence="1">
    <location>
        <begin position="1"/>
        <end position="29"/>
    </location>
</feature>
<proteinExistence type="predicted"/>
<dbReference type="EC" id="2.-.-.-" evidence="2"/>
<comment type="caution">
    <text evidence="2">The sequence shown here is derived from an EMBL/GenBank/DDBJ whole genome shotgun (WGS) entry which is preliminary data.</text>
</comment>
<protein>
    <submittedName>
        <fullName evidence="2">L,D-transpeptidase</fullName>
        <ecNumber evidence="2">2.-.-.-</ecNumber>
    </submittedName>
</protein>
<reference evidence="2 3" key="1">
    <citation type="submission" date="2024-09" db="EMBL/GenBank/DDBJ databases">
        <authorList>
            <person name="Sun Q."/>
            <person name="Mori K."/>
        </authorList>
    </citation>
    <scope>NUCLEOTIDE SEQUENCE [LARGE SCALE GENOMIC DNA]</scope>
    <source>
        <strain evidence="2 3">TBRC 5777</strain>
    </source>
</reference>
<dbReference type="Proteomes" id="UP001589865">
    <property type="component" value="Unassembled WGS sequence"/>
</dbReference>
<keyword evidence="2" id="KW-0808">Transferase</keyword>
<dbReference type="RefSeq" id="WP_377044300.1">
    <property type="nucleotide sequence ID" value="NZ_JBHLUN010000006.1"/>
</dbReference>
<sequence length="332" mass="35104">MSGQRLTLPVLLLGATTLAAMVPAGSASAQSDTAPPQLRPVGAAIAPLPPPVRVPAPPATGAMPNVATRGTAADVAALAAQMRRDLGGVLVADDARARHRAVALASRMLAASNTEITVPQVVLVVDRAEAVQRLWVAVAYPDAKVWDVVGAVKVSTGKPGRAEHFRTPLGVFTNGTDVLGYRAQGTFNENHIRGIGIKGMRVWDFGWQTTEDWRKSGAVTAVRMQMHATDPDALEPRLGRWDSAGCIRIPTRFNSFVDRMGLIDAQQRAAAADSRALAALLPKDATPTPLAGDKLVVVDSSAPDAPVSDPARALEIQQSYDAFLRKRLETAP</sequence>